<dbReference type="OrthoDB" id="3631276at2759"/>
<evidence type="ECO:0000256" key="6">
    <source>
        <dbReference type="ARBA" id="ARBA00022968"/>
    </source>
</evidence>
<feature type="transmembrane region" description="Helical" evidence="10">
    <location>
        <begin position="38"/>
        <end position="56"/>
    </location>
</feature>
<evidence type="ECO:0000256" key="8">
    <source>
        <dbReference type="ARBA" id="ARBA00023136"/>
    </source>
</evidence>
<keyword evidence="7 10" id="KW-1133">Transmembrane helix</keyword>
<evidence type="ECO:0000256" key="4">
    <source>
        <dbReference type="ARBA" id="ARBA00022679"/>
    </source>
</evidence>
<evidence type="ECO:0000313" key="11">
    <source>
        <dbReference type="EMBL" id="RCK65100.1"/>
    </source>
</evidence>
<dbReference type="GO" id="GO:0000030">
    <property type="term" value="F:mannosyltransferase activity"/>
    <property type="evidence" value="ECO:0007669"/>
    <property type="project" value="InterPro"/>
</dbReference>
<dbReference type="InterPro" id="IPR021988">
    <property type="entry name" value="BMT1"/>
</dbReference>
<evidence type="ECO:0000256" key="10">
    <source>
        <dbReference type="SAM" id="Phobius"/>
    </source>
</evidence>
<accession>A0A367YHD7</accession>
<comment type="subcellular location">
    <subcellularLocation>
        <location evidence="1">Membrane</location>
        <topology evidence="1">Single-pass type II membrane protein</topology>
    </subcellularLocation>
</comment>
<evidence type="ECO:0000256" key="3">
    <source>
        <dbReference type="ARBA" id="ARBA00022676"/>
    </source>
</evidence>
<keyword evidence="3 11" id="KW-0328">Glycosyltransferase</keyword>
<keyword evidence="6" id="KW-0735">Signal-anchor</keyword>
<evidence type="ECO:0000256" key="7">
    <source>
        <dbReference type="ARBA" id="ARBA00022989"/>
    </source>
</evidence>
<keyword evidence="12" id="KW-1185">Reference proteome</keyword>
<dbReference type="Proteomes" id="UP000253472">
    <property type="component" value="Unassembled WGS sequence"/>
</dbReference>
<dbReference type="STRING" id="5486.A0A367YHD7"/>
<keyword evidence="8 10" id="KW-0472">Membrane</keyword>
<protein>
    <submittedName>
        <fullName evidence="11">Beta-mannosyltransferase 6</fullName>
    </submittedName>
</protein>
<dbReference type="GO" id="GO:0016020">
    <property type="term" value="C:membrane"/>
    <property type="evidence" value="ECO:0007669"/>
    <property type="project" value="UniProtKB-SubCell"/>
</dbReference>
<evidence type="ECO:0000256" key="5">
    <source>
        <dbReference type="ARBA" id="ARBA00022692"/>
    </source>
</evidence>
<comment type="similarity">
    <text evidence="2">Belongs to the BMT family.</text>
</comment>
<keyword evidence="5 10" id="KW-0812">Transmembrane</keyword>
<keyword evidence="9" id="KW-0961">Cell wall biogenesis/degradation</keyword>
<reference evidence="11 12" key="1">
    <citation type="submission" date="2018-06" db="EMBL/GenBank/DDBJ databases">
        <title>Whole genome sequencing of Candida tropicalis (genome annotated by CSBL at Korea University).</title>
        <authorList>
            <person name="Ahn J."/>
        </authorList>
    </citation>
    <scope>NUCLEOTIDE SEQUENCE [LARGE SCALE GENOMIC DNA]</scope>
    <source>
        <strain evidence="11 12">ATCC 20962</strain>
    </source>
</reference>
<evidence type="ECO:0000313" key="12">
    <source>
        <dbReference type="Proteomes" id="UP000253472"/>
    </source>
</evidence>
<proteinExistence type="inferred from homology"/>
<dbReference type="EMBL" id="QLNQ01000021">
    <property type="protein sequence ID" value="RCK65100.1"/>
    <property type="molecule type" value="Genomic_DNA"/>
</dbReference>
<dbReference type="GO" id="GO:0071555">
    <property type="term" value="P:cell wall organization"/>
    <property type="evidence" value="ECO:0007669"/>
    <property type="project" value="UniProtKB-KW"/>
</dbReference>
<evidence type="ECO:0000256" key="2">
    <source>
        <dbReference type="ARBA" id="ARBA00009486"/>
    </source>
</evidence>
<dbReference type="Pfam" id="PF12141">
    <property type="entry name" value="BMT"/>
    <property type="match status" value="1"/>
</dbReference>
<organism evidence="11 12">
    <name type="scientific">Candida viswanathii</name>
    <dbReference type="NCBI Taxonomy" id="5486"/>
    <lineage>
        <taxon>Eukaryota</taxon>
        <taxon>Fungi</taxon>
        <taxon>Dikarya</taxon>
        <taxon>Ascomycota</taxon>
        <taxon>Saccharomycotina</taxon>
        <taxon>Pichiomycetes</taxon>
        <taxon>Debaryomycetaceae</taxon>
        <taxon>Candida/Lodderomyces clade</taxon>
        <taxon>Candida</taxon>
    </lineage>
</organism>
<sequence>MIATYSIDPRQGIKNFRPRVNQCLLGLKKMTNSQFRRLAIGITILFLLVYPLHYLSQHPLDSMIEFKYVDPFGDETRQYTSINKGDNYSLVLFPLNLEFNEEDVRVAFNISEEDAVVQYPNVTLPIVPVEKLHEPTTYHKIQVFNSMSDSENCEDFKRETGLSISDNTIVRQDFEFMLQRLDYQLKNEEAMSKLASFFQDRLDYYLKWKVYHFHFYQFAGTSVYLKNHGVHLMVSRVIHSLKGRKGDPQISLLYAQVYDTNWQELTNVELILPVRDIHGDKVLQKLTFPRFLLTPFYHNAEFTKQRWYGPEDARMLLSINEDGDEEPVIIYNAYHRKIHNQTEVSTNDKVITLNFDFYRSMFITWPFRYQLGKLNTDGFEYSAFDNVTYNKALELKIEGQPRKQVEKNWTPFFDPKLRNPNDKFIHMVYQWDGLQILKCDLETLASEDGGLTKYSSCRFEFNEQPTDIQDAFGPIRGGTELIPMDGLDKERQVWIGFLRTHINKCGCGKAMYRPNFVVLEKQSNQFKVTHLSSYLSLNIPVPGWKDPDVQCSSKDPSALIPNGISNWETRDGQDVLTMTLSVADEKNVLINIHDLRNTVTDLISGSFDWFSTSYKLRQMKCVVEYSSNFCNAYGQEQYNLGLTDSLFGKFS</sequence>
<keyword evidence="4 11" id="KW-0808">Transferase</keyword>
<comment type="caution">
    <text evidence="11">The sequence shown here is derived from an EMBL/GenBank/DDBJ whole genome shotgun (WGS) entry which is preliminary data.</text>
</comment>
<name>A0A367YHD7_9ASCO</name>
<evidence type="ECO:0000256" key="1">
    <source>
        <dbReference type="ARBA" id="ARBA00004606"/>
    </source>
</evidence>
<evidence type="ECO:0000256" key="9">
    <source>
        <dbReference type="ARBA" id="ARBA00023316"/>
    </source>
</evidence>
<gene>
    <name evidence="11" type="primary">BMT6_0</name>
    <name evidence="11" type="ORF">Cantr_00817</name>
</gene>
<dbReference type="AlphaFoldDB" id="A0A367YHD7"/>